<accession>A0A7T8KLI4</accession>
<dbReference type="PANTHER" id="PTHR13980">
    <property type="entry name" value="CDC68 RELATED"/>
    <property type="match status" value="1"/>
</dbReference>
<dbReference type="GO" id="GO:0006281">
    <property type="term" value="P:DNA repair"/>
    <property type="evidence" value="ECO:0007669"/>
    <property type="project" value="UniProtKB-UniRule"/>
</dbReference>
<keyword evidence="1" id="KW-0805">Transcription regulation</keyword>
<sequence length="149" mass="16958">IGLLMEVPAIYISSFQDSPATLFTPSKKKMKHIGIFLKNDTDSEEEKENKSNIQDTQNFGRGKRTTVLDQKLRQDSTAEEKRKKHQKELMEKMNNDALRRLKDGGNKNDVTKPRKAPVSYKSAGQLPRESEVKSLKIYVGNGPINNIIR</sequence>
<keyword evidence="1" id="KW-0539">Nucleus</keyword>
<proteinExistence type="inferred from homology"/>
<feature type="region of interest" description="Disordered" evidence="2">
    <location>
        <begin position="40"/>
        <end position="129"/>
    </location>
</feature>
<feature type="non-terminal residue" evidence="3">
    <location>
        <position position="1"/>
    </location>
</feature>
<reference evidence="4" key="1">
    <citation type="submission" date="2021-01" db="EMBL/GenBank/DDBJ databases">
        <title>Caligus Genome Assembly.</title>
        <authorList>
            <person name="Gallardo-Escarate C."/>
        </authorList>
    </citation>
    <scope>NUCLEOTIDE SEQUENCE [LARGE SCALE GENOMIC DNA]</scope>
</reference>
<dbReference type="Proteomes" id="UP000595437">
    <property type="component" value="Chromosome 2"/>
</dbReference>
<dbReference type="GO" id="GO:0031491">
    <property type="term" value="F:nucleosome binding"/>
    <property type="evidence" value="ECO:0007669"/>
    <property type="project" value="TreeGrafter"/>
</dbReference>
<comment type="function">
    <text evidence="1">Component of the FACT complex, a general chromatin factor that acts to reorganize nucleosomes. The FACT complex is involved in multiple processes that require DNA as a template such as mRNA elongation, DNA replication and DNA repair. During transcription elongation the FACT complex acts as a histone chaperone that both destabilizes and restores nucleosomal structure. It facilitates the passage of RNA polymerase II and transcription by promoting the dissociation of one histone H2A-H2B dimer from the nucleosome, then subsequently promotes the reestablishment of the nucleosome following the passage of RNA polymerase II.</text>
</comment>
<keyword evidence="1" id="KW-0235">DNA replication</keyword>
<comment type="similarity">
    <text evidence="1">Belongs to the peptidase M24 family. SPT16 subfamily.</text>
</comment>
<evidence type="ECO:0000313" key="4">
    <source>
        <dbReference type="Proteomes" id="UP000595437"/>
    </source>
</evidence>
<comment type="subcellular location">
    <subcellularLocation>
        <location evidence="1">Nucleus</location>
    </subcellularLocation>
    <subcellularLocation>
        <location evidence="1">Chromosome</location>
    </subcellularLocation>
</comment>
<dbReference type="GO" id="GO:0035101">
    <property type="term" value="C:FACT complex"/>
    <property type="evidence" value="ECO:0007669"/>
    <property type="project" value="UniProtKB-UniRule"/>
</dbReference>
<dbReference type="AlphaFoldDB" id="A0A7T8KLI4"/>
<protein>
    <recommendedName>
        <fullName evidence="1">FACT complex subunit</fullName>
    </recommendedName>
</protein>
<keyword evidence="1" id="KW-0804">Transcription</keyword>
<organism evidence="3 4">
    <name type="scientific">Caligus rogercresseyi</name>
    <name type="common">Sea louse</name>
    <dbReference type="NCBI Taxonomy" id="217165"/>
    <lineage>
        <taxon>Eukaryota</taxon>
        <taxon>Metazoa</taxon>
        <taxon>Ecdysozoa</taxon>
        <taxon>Arthropoda</taxon>
        <taxon>Crustacea</taxon>
        <taxon>Multicrustacea</taxon>
        <taxon>Hexanauplia</taxon>
        <taxon>Copepoda</taxon>
        <taxon>Siphonostomatoida</taxon>
        <taxon>Caligidae</taxon>
        <taxon>Caligus</taxon>
    </lineage>
</organism>
<dbReference type="OrthoDB" id="10251642at2759"/>
<keyword evidence="1" id="KW-0227">DNA damage</keyword>
<evidence type="ECO:0000313" key="3">
    <source>
        <dbReference type="EMBL" id="QQP58137.1"/>
    </source>
</evidence>
<evidence type="ECO:0000256" key="1">
    <source>
        <dbReference type="RuleBase" id="RU367052"/>
    </source>
</evidence>
<comment type="subunit">
    <text evidence="1">Component of the FACT complex.</text>
</comment>
<keyword evidence="1" id="KW-0234">DNA repair</keyword>
<dbReference type="GO" id="GO:0006260">
    <property type="term" value="P:DNA replication"/>
    <property type="evidence" value="ECO:0007669"/>
    <property type="project" value="UniProtKB-KW"/>
</dbReference>
<dbReference type="EMBL" id="CP045891">
    <property type="protein sequence ID" value="QQP58137.1"/>
    <property type="molecule type" value="Genomic_DNA"/>
</dbReference>
<dbReference type="PANTHER" id="PTHR13980:SF15">
    <property type="entry name" value="FACT COMPLEX SUBUNIT SPT16"/>
    <property type="match status" value="1"/>
</dbReference>
<evidence type="ECO:0000256" key="2">
    <source>
        <dbReference type="SAM" id="MobiDB-lite"/>
    </source>
</evidence>
<keyword evidence="4" id="KW-1185">Reference proteome</keyword>
<name>A0A7T8KLI4_CALRO</name>
<keyword evidence="1" id="KW-0158">Chromosome</keyword>
<gene>
    <name evidence="3" type="ORF">FKW44_003360</name>
</gene>
<dbReference type="InterPro" id="IPR040258">
    <property type="entry name" value="Spt16"/>
</dbReference>
<dbReference type="GO" id="GO:0006368">
    <property type="term" value="P:transcription elongation by RNA polymerase II"/>
    <property type="evidence" value="ECO:0007669"/>
    <property type="project" value="TreeGrafter"/>
</dbReference>
<feature type="compositionally biased region" description="Basic and acidic residues" evidence="2">
    <location>
        <begin position="70"/>
        <end position="112"/>
    </location>
</feature>